<protein>
    <recommendedName>
        <fullName evidence="4">DUF2635 domain-containing protein</fullName>
    </recommendedName>
</protein>
<accession>A0ABX9BYP3</accession>
<comment type="caution">
    <text evidence="2">The sequence shown here is derived from an EMBL/GenBank/DDBJ whole genome shotgun (WGS) entry which is preliminary data.</text>
</comment>
<evidence type="ECO:0000313" key="3">
    <source>
        <dbReference type="Proteomes" id="UP000248631"/>
    </source>
</evidence>
<dbReference type="Proteomes" id="UP000248631">
    <property type="component" value="Unassembled WGS sequence"/>
</dbReference>
<sequence length="72" mass="7515">MFVKPGEGRVVHDPERGEDLPAEGRSVPRTAYWVRAVNSGDVVIVESDGAAGTAKPAVKSAARPAKAEGESQ</sequence>
<dbReference type="InterPro" id="IPR024400">
    <property type="entry name" value="DUF2635"/>
</dbReference>
<evidence type="ECO:0000256" key="1">
    <source>
        <dbReference type="SAM" id="MobiDB-lite"/>
    </source>
</evidence>
<evidence type="ECO:0008006" key="4">
    <source>
        <dbReference type="Google" id="ProtNLM"/>
    </source>
</evidence>
<evidence type="ECO:0000313" key="2">
    <source>
        <dbReference type="EMBL" id="RAM63140.1"/>
    </source>
</evidence>
<feature type="region of interest" description="Disordered" evidence="1">
    <location>
        <begin position="48"/>
        <end position="72"/>
    </location>
</feature>
<gene>
    <name evidence="2" type="ORF">RB24_17595</name>
</gene>
<proteinExistence type="predicted"/>
<dbReference type="Pfam" id="PF10948">
    <property type="entry name" value="DUF2635"/>
    <property type="match status" value="1"/>
</dbReference>
<dbReference type="EMBL" id="JUGD01000022">
    <property type="protein sequence ID" value="RAM63140.1"/>
    <property type="molecule type" value="Genomic_DNA"/>
</dbReference>
<reference evidence="2 3" key="1">
    <citation type="submission" date="2014-12" db="EMBL/GenBank/DDBJ databases">
        <title>Complete genome sequence of Herbaspirillum rubrisubalbicans Os38.</title>
        <authorList>
            <person name="Chen M."/>
            <person name="An Q."/>
        </authorList>
    </citation>
    <scope>NUCLEOTIDE SEQUENCE [LARGE SCALE GENOMIC DNA]</scope>
    <source>
        <strain evidence="2 3">Os38</strain>
    </source>
</reference>
<organism evidence="2 3">
    <name type="scientific">Herbaspirillum rubrisubalbicans</name>
    <dbReference type="NCBI Taxonomy" id="80842"/>
    <lineage>
        <taxon>Bacteria</taxon>
        <taxon>Pseudomonadati</taxon>
        <taxon>Pseudomonadota</taxon>
        <taxon>Betaproteobacteria</taxon>
        <taxon>Burkholderiales</taxon>
        <taxon>Oxalobacteraceae</taxon>
        <taxon>Herbaspirillum</taxon>
    </lineage>
</organism>
<name>A0ABX9BYP3_9BURK</name>
<feature type="compositionally biased region" description="Basic and acidic residues" evidence="1">
    <location>
        <begin position="1"/>
        <end position="19"/>
    </location>
</feature>
<keyword evidence="3" id="KW-1185">Reference proteome</keyword>
<feature type="region of interest" description="Disordered" evidence="1">
    <location>
        <begin position="1"/>
        <end position="23"/>
    </location>
</feature>